<dbReference type="NCBIfam" id="TIGR00654">
    <property type="entry name" value="PhzF_family"/>
    <property type="match status" value="1"/>
</dbReference>
<accession>A2SQF1</accession>
<organism evidence="1 2">
    <name type="scientific">Methanocorpusculum labreanum (strain ATCC 43576 / DSM 4855 / Z)</name>
    <dbReference type="NCBI Taxonomy" id="410358"/>
    <lineage>
        <taxon>Archaea</taxon>
        <taxon>Methanobacteriati</taxon>
        <taxon>Methanobacteriota</taxon>
        <taxon>Stenosarchaea group</taxon>
        <taxon>Methanomicrobia</taxon>
        <taxon>Methanomicrobiales</taxon>
        <taxon>Methanocorpusculaceae</taxon>
        <taxon>Methanocorpusculum</taxon>
    </lineage>
</organism>
<gene>
    <name evidence="1" type="ordered locus">Mlab_0381</name>
</gene>
<evidence type="ECO:0000313" key="2">
    <source>
        <dbReference type="Proteomes" id="UP000000365"/>
    </source>
</evidence>
<dbReference type="EMBL" id="CP000559">
    <property type="protein sequence ID" value="ABN06557.1"/>
    <property type="molecule type" value="Genomic_DNA"/>
</dbReference>
<dbReference type="InterPro" id="IPR003719">
    <property type="entry name" value="Phenazine_PhzF-like"/>
</dbReference>
<keyword evidence="2" id="KW-1185">Reference proteome</keyword>
<dbReference type="Pfam" id="PF02567">
    <property type="entry name" value="PhzC-PhzF"/>
    <property type="match status" value="1"/>
</dbReference>
<dbReference type="AlphaFoldDB" id="A2SQF1"/>
<evidence type="ECO:0000313" key="1">
    <source>
        <dbReference type="EMBL" id="ABN06557.1"/>
    </source>
</evidence>
<reference evidence="1 2" key="1">
    <citation type="journal article" date="2009" name="Stand. Genomic Sci.">
        <title>Complete genome sequence of Methanocorpusculum labreanum type strain Z.</title>
        <authorList>
            <person name="Anderson I.J."/>
            <person name="Sieprawska-Lupa M."/>
            <person name="Goltsman E."/>
            <person name="Lapidus A."/>
            <person name="Copeland A."/>
            <person name="Glavina Del Rio T."/>
            <person name="Tice H."/>
            <person name="Dalin E."/>
            <person name="Barry K."/>
            <person name="Pitluck S."/>
            <person name="Hauser L."/>
            <person name="Land M."/>
            <person name="Lucas S."/>
            <person name="Richardson P."/>
            <person name="Whitman W.B."/>
            <person name="Kyrpides N.C."/>
        </authorList>
    </citation>
    <scope>NUCLEOTIDE SEQUENCE [LARGE SCALE GENOMIC DNA]</scope>
    <source>
        <strain evidence="2">ATCC 43576 / DSM 4855 / Z</strain>
    </source>
</reference>
<sequence>MSGRDTGTCTSRTVWKNTSVQKTTNTPDIFGVRYGDIPISKSRCIHLGCFQRQSCRLPFLDENQTLSEDAMLEIAKQHRGFVSEVIYCKSHDGIFLTYYSSEGEVSFCGHGTIACMYTLIKNTPGLFSCSEIPIHTNKKGQLTVYNRIADEDAVFISAPNPGYLPTGLKPEDTAAPLDLCDEDLSREFPLEVIDAGLRTLIVPVKSFQKLVSIYPDEPCLKKFCLQNDIDIILIFSLNPADPENIAHTRVFAPRFGYLEDPATGSGNSAFGYYMLKHGIWDGSSCSLEQGGDDREFNRIKLRFQDDVLLFGGKATTRIDGVYYY</sequence>
<dbReference type="GO" id="GO:0016853">
    <property type="term" value="F:isomerase activity"/>
    <property type="evidence" value="ECO:0007669"/>
    <property type="project" value="TreeGrafter"/>
</dbReference>
<dbReference type="GO" id="GO:0005737">
    <property type="term" value="C:cytoplasm"/>
    <property type="evidence" value="ECO:0007669"/>
    <property type="project" value="TreeGrafter"/>
</dbReference>
<name>A2SQF1_METLZ</name>
<dbReference type="Gene3D" id="3.10.310.10">
    <property type="entry name" value="Diaminopimelate Epimerase, Chain A, domain 1"/>
    <property type="match status" value="2"/>
</dbReference>
<dbReference type="SUPFAM" id="SSF54506">
    <property type="entry name" value="Diaminopimelate epimerase-like"/>
    <property type="match status" value="1"/>
</dbReference>
<dbReference type="STRING" id="410358.Mlab_0381"/>
<dbReference type="PANTHER" id="PTHR13774">
    <property type="entry name" value="PHENAZINE BIOSYNTHESIS PROTEIN"/>
    <property type="match status" value="1"/>
</dbReference>
<dbReference type="Proteomes" id="UP000000365">
    <property type="component" value="Chromosome"/>
</dbReference>
<dbReference type="eggNOG" id="arCOG02256">
    <property type="taxonomic scope" value="Archaea"/>
</dbReference>
<dbReference type="KEGG" id="mla:Mlab_0381"/>
<proteinExistence type="predicted"/>
<protein>
    <submittedName>
        <fullName evidence="1">Phenazine biosynthesis protein PhzF family</fullName>
    </submittedName>
</protein>
<dbReference type="HOGENOM" id="CLU_048756_0_2_2"/>